<accession>A0AAD7K3T9</accession>
<proteinExistence type="predicted"/>
<evidence type="ECO:0000256" key="1">
    <source>
        <dbReference type="SAM" id="SignalP"/>
    </source>
</evidence>
<keyword evidence="1" id="KW-0732">Signal</keyword>
<reference evidence="2" key="1">
    <citation type="submission" date="2023-03" db="EMBL/GenBank/DDBJ databases">
        <title>Massive genome expansion in bonnet fungi (Mycena s.s.) driven by repeated elements and novel gene families across ecological guilds.</title>
        <authorList>
            <consortium name="Lawrence Berkeley National Laboratory"/>
            <person name="Harder C.B."/>
            <person name="Miyauchi S."/>
            <person name="Viragh M."/>
            <person name="Kuo A."/>
            <person name="Thoen E."/>
            <person name="Andreopoulos B."/>
            <person name="Lu D."/>
            <person name="Skrede I."/>
            <person name="Drula E."/>
            <person name="Henrissat B."/>
            <person name="Morin E."/>
            <person name="Kohler A."/>
            <person name="Barry K."/>
            <person name="LaButti K."/>
            <person name="Morin E."/>
            <person name="Salamov A."/>
            <person name="Lipzen A."/>
            <person name="Mereny Z."/>
            <person name="Hegedus B."/>
            <person name="Baldrian P."/>
            <person name="Stursova M."/>
            <person name="Weitz H."/>
            <person name="Taylor A."/>
            <person name="Grigoriev I.V."/>
            <person name="Nagy L.G."/>
            <person name="Martin F."/>
            <person name="Kauserud H."/>
        </authorList>
    </citation>
    <scope>NUCLEOTIDE SEQUENCE</scope>
    <source>
        <strain evidence="2">CBHHK182m</strain>
    </source>
</reference>
<name>A0AAD7K3T9_9AGAR</name>
<feature type="chain" id="PRO_5042073008" evidence="1">
    <location>
        <begin position="25"/>
        <end position="158"/>
    </location>
</feature>
<protein>
    <submittedName>
        <fullName evidence="2">Uncharacterized protein</fullName>
    </submittedName>
</protein>
<dbReference type="AlphaFoldDB" id="A0AAD7K3T9"/>
<evidence type="ECO:0000313" key="3">
    <source>
        <dbReference type="Proteomes" id="UP001215598"/>
    </source>
</evidence>
<evidence type="ECO:0000313" key="2">
    <source>
        <dbReference type="EMBL" id="KAJ7775167.1"/>
    </source>
</evidence>
<organism evidence="2 3">
    <name type="scientific">Mycena metata</name>
    <dbReference type="NCBI Taxonomy" id="1033252"/>
    <lineage>
        <taxon>Eukaryota</taxon>
        <taxon>Fungi</taxon>
        <taxon>Dikarya</taxon>
        <taxon>Basidiomycota</taxon>
        <taxon>Agaricomycotina</taxon>
        <taxon>Agaricomycetes</taxon>
        <taxon>Agaricomycetidae</taxon>
        <taxon>Agaricales</taxon>
        <taxon>Marasmiineae</taxon>
        <taxon>Mycenaceae</taxon>
        <taxon>Mycena</taxon>
    </lineage>
</organism>
<sequence>MALQGLRLLFSIAFLPFLLHSTLPKPLNPSLTLTVTCTILLTASGTWEDRNRRQKDLSVDVRGLSVWLHLTTETCSGRSRQLTQVYYSLCCPMFCFHLDAEELPGAKLKALEPGIAVPTKNSSSSSRINLNFGYVVRTPLPNVLPFYREYSERTETSI</sequence>
<keyword evidence="3" id="KW-1185">Reference proteome</keyword>
<dbReference type="EMBL" id="JARKIB010000011">
    <property type="protein sequence ID" value="KAJ7775167.1"/>
    <property type="molecule type" value="Genomic_DNA"/>
</dbReference>
<feature type="signal peptide" evidence="1">
    <location>
        <begin position="1"/>
        <end position="24"/>
    </location>
</feature>
<dbReference type="Proteomes" id="UP001215598">
    <property type="component" value="Unassembled WGS sequence"/>
</dbReference>
<comment type="caution">
    <text evidence="2">The sequence shown here is derived from an EMBL/GenBank/DDBJ whole genome shotgun (WGS) entry which is preliminary data.</text>
</comment>
<gene>
    <name evidence="2" type="ORF">B0H16DRAFT_1760901</name>
</gene>